<dbReference type="AlphaFoldDB" id="A0A7C1ZNN9"/>
<protein>
    <submittedName>
        <fullName evidence="4">Sugar transferase</fullName>
    </submittedName>
</protein>
<sequence length="203" mass="23655">MLYNTLKRVFDFIGSLSALVFLSPVLLIVGILIKLDSKGPIFFRQKRIGKDGRIFKIYKFRTMVQNAEKIGDKITKGNDPRITKIGKILRRYEIDEIPTLINVLKGEMSIVGPRPEVPKFLQYYGGKYRKILSVRPGMTDLGTLKFRDEARYLKDGNAEETYIKRILPKKLSLYLEYVNNMGFIYDLEIIFKTFSLIFRQKKI</sequence>
<keyword evidence="2" id="KW-1133">Transmembrane helix</keyword>
<evidence type="ECO:0000313" key="4">
    <source>
        <dbReference type="EMBL" id="HEC67967.1"/>
    </source>
</evidence>
<gene>
    <name evidence="4" type="ORF">ENI35_04040</name>
</gene>
<keyword evidence="4" id="KW-0808">Transferase</keyword>
<feature type="transmembrane region" description="Helical" evidence="2">
    <location>
        <begin position="12"/>
        <end position="35"/>
    </location>
</feature>
<dbReference type="Proteomes" id="UP000885738">
    <property type="component" value="Unassembled WGS sequence"/>
</dbReference>
<evidence type="ECO:0000256" key="1">
    <source>
        <dbReference type="ARBA" id="ARBA00006464"/>
    </source>
</evidence>
<proteinExistence type="inferred from homology"/>
<name>A0A7C1ZNN9_DESA2</name>
<dbReference type="InterPro" id="IPR003362">
    <property type="entry name" value="Bact_transf"/>
</dbReference>
<comment type="similarity">
    <text evidence="1">Belongs to the bacterial sugar transferase family.</text>
</comment>
<dbReference type="EMBL" id="DRIH01000137">
    <property type="protein sequence ID" value="HEC67967.1"/>
    <property type="molecule type" value="Genomic_DNA"/>
</dbReference>
<dbReference type="PANTHER" id="PTHR30576">
    <property type="entry name" value="COLANIC BIOSYNTHESIS UDP-GLUCOSE LIPID CARRIER TRANSFERASE"/>
    <property type="match status" value="1"/>
</dbReference>
<dbReference type="PANTHER" id="PTHR30576:SF20">
    <property type="entry name" value="QUINOVOSAMINEPHOSPHOTRANSFERAE-RELATED"/>
    <property type="match status" value="1"/>
</dbReference>
<organism evidence="4">
    <name type="scientific">Desulfofervidus auxilii</name>
    <dbReference type="NCBI Taxonomy" id="1621989"/>
    <lineage>
        <taxon>Bacteria</taxon>
        <taxon>Pseudomonadati</taxon>
        <taxon>Thermodesulfobacteriota</taxon>
        <taxon>Candidatus Desulfofervidia</taxon>
        <taxon>Candidatus Desulfofervidales</taxon>
        <taxon>Candidatus Desulfofervidaceae</taxon>
        <taxon>Candidatus Desulfofervidus</taxon>
    </lineage>
</organism>
<keyword evidence="2" id="KW-0812">Transmembrane</keyword>
<evidence type="ECO:0000256" key="2">
    <source>
        <dbReference type="SAM" id="Phobius"/>
    </source>
</evidence>
<reference evidence="4" key="1">
    <citation type="journal article" date="2020" name="mSystems">
        <title>Genome- and Community-Level Interaction Insights into Carbon Utilization and Element Cycling Functions of Hydrothermarchaeota in Hydrothermal Sediment.</title>
        <authorList>
            <person name="Zhou Z."/>
            <person name="Liu Y."/>
            <person name="Xu W."/>
            <person name="Pan J."/>
            <person name="Luo Z.H."/>
            <person name="Li M."/>
        </authorList>
    </citation>
    <scope>NUCLEOTIDE SEQUENCE [LARGE SCALE GENOMIC DNA]</scope>
    <source>
        <strain evidence="4">HyVt-389</strain>
    </source>
</reference>
<accession>A0A7C1ZNN9</accession>
<feature type="domain" description="Bacterial sugar transferase" evidence="3">
    <location>
        <begin position="7"/>
        <end position="198"/>
    </location>
</feature>
<dbReference type="Pfam" id="PF02397">
    <property type="entry name" value="Bac_transf"/>
    <property type="match status" value="1"/>
</dbReference>
<evidence type="ECO:0000259" key="3">
    <source>
        <dbReference type="Pfam" id="PF02397"/>
    </source>
</evidence>
<comment type="caution">
    <text evidence="4">The sequence shown here is derived from an EMBL/GenBank/DDBJ whole genome shotgun (WGS) entry which is preliminary data.</text>
</comment>
<dbReference type="GO" id="GO:0016780">
    <property type="term" value="F:phosphotransferase activity, for other substituted phosphate groups"/>
    <property type="evidence" value="ECO:0007669"/>
    <property type="project" value="TreeGrafter"/>
</dbReference>
<keyword evidence="2" id="KW-0472">Membrane</keyword>